<dbReference type="PANTHER" id="PTHR24340:SF35">
    <property type="entry name" value="HGTX, ISOFORM C"/>
    <property type="match status" value="1"/>
</dbReference>
<dbReference type="InterPro" id="IPR050394">
    <property type="entry name" value="Homeobox_NK-like"/>
</dbReference>
<sequence length="469" mass="52380">NNFFFINFFLLGHLTLPDQEKLEKKTTPEEKENNDNRQDDINDMPPISLDIPDVVNSTSTTSLDHLSPKFEEVIGKSKENSKIDVLEDKKTVYSISNILNQKTAALNQSKSPSPDQLQIKRDISSENSSSETVSSSEQDININVATLLNPYLTNSLAHLINQSSLAVLFKMQQAMYSSHTGKGNTNNFQLPDSRTFLSASPINSNNNNNNNSDIPQQLPPISTLASNITTPSSTPGPIPETSRYNSSLPSISTPLGCSGPQGYWNSWMKQMGEANYSRTPESFYPMSQPLNGQRGMNPFSLFQPFPHSVTPQHGYTQGQLTSGINIAQQAKNNLNPSPRNYQHHIHYNNNNSGNAINLQQISPNSMSIGGKKHSRPTFSSTQIFMLEKKFETTKYLAGQDRATLAAELNMTESQVKVWFQNRRTKWRKKEAADNVSSKSSYQGDIDDIKSDHMDIRNVISTPYNLTNTH</sequence>
<evidence type="ECO:0000313" key="10">
    <source>
        <dbReference type="Proteomes" id="UP000035681"/>
    </source>
</evidence>
<reference evidence="11" key="1">
    <citation type="submission" date="2024-02" db="UniProtKB">
        <authorList>
            <consortium name="WormBaseParasite"/>
        </authorList>
    </citation>
    <scope>IDENTIFICATION</scope>
</reference>
<dbReference type="GO" id="GO:0000981">
    <property type="term" value="F:DNA-binding transcription factor activity, RNA polymerase II-specific"/>
    <property type="evidence" value="ECO:0007669"/>
    <property type="project" value="InterPro"/>
</dbReference>
<feature type="compositionally biased region" description="Polar residues" evidence="7">
    <location>
        <begin position="213"/>
        <end position="225"/>
    </location>
</feature>
<feature type="compositionally biased region" description="Basic and acidic residues" evidence="7">
    <location>
        <begin position="21"/>
        <end position="40"/>
    </location>
</feature>
<dbReference type="InterPro" id="IPR009057">
    <property type="entry name" value="Homeodomain-like_sf"/>
</dbReference>
<keyword evidence="3 5" id="KW-0371">Homeobox</keyword>
<dbReference type="InterPro" id="IPR001356">
    <property type="entry name" value="HD"/>
</dbReference>
<organism evidence="10 11">
    <name type="scientific">Strongyloides stercoralis</name>
    <name type="common">Threadworm</name>
    <dbReference type="NCBI Taxonomy" id="6248"/>
    <lineage>
        <taxon>Eukaryota</taxon>
        <taxon>Metazoa</taxon>
        <taxon>Ecdysozoa</taxon>
        <taxon>Nematoda</taxon>
        <taxon>Chromadorea</taxon>
        <taxon>Rhabditida</taxon>
        <taxon>Tylenchina</taxon>
        <taxon>Panagrolaimomorpha</taxon>
        <taxon>Strongyloidoidea</taxon>
        <taxon>Strongyloididae</taxon>
        <taxon>Strongyloides</taxon>
    </lineage>
</organism>
<feature type="chain" id="PRO_5042175539" evidence="8">
    <location>
        <begin position="18"/>
        <end position="469"/>
    </location>
</feature>
<feature type="domain" description="Homeobox" evidence="9">
    <location>
        <begin position="369"/>
        <end position="429"/>
    </location>
</feature>
<evidence type="ECO:0000256" key="2">
    <source>
        <dbReference type="ARBA" id="ARBA00023125"/>
    </source>
</evidence>
<dbReference type="SUPFAM" id="SSF46689">
    <property type="entry name" value="Homeodomain-like"/>
    <property type="match status" value="1"/>
</dbReference>
<dbReference type="Pfam" id="PF00046">
    <property type="entry name" value="Homeodomain"/>
    <property type="match status" value="1"/>
</dbReference>
<feature type="compositionally biased region" description="Low complexity" evidence="7">
    <location>
        <begin position="125"/>
        <end position="137"/>
    </location>
</feature>
<keyword evidence="4 5" id="KW-0539">Nucleus</keyword>
<dbReference type="PANTHER" id="PTHR24340">
    <property type="entry name" value="HOMEOBOX PROTEIN NKX"/>
    <property type="match status" value="1"/>
</dbReference>
<dbReference type="GO" id="GO:0005634">
    <property type="term" value="C:nucleus"/>
    <property type="evidence" value="ECO:0007669"/>
    <property type="project" value="UniProtKB-SubCell"/>
</dbReference>
<evidence type="ECO:0000256" key="3">
    <source>
        <dbReference type="ARBA" id="ARBA00023155"/>
    </source>
</evidence>
<accession>A0AAF5I326</accession>
<feature type="region of interest" description="Disordered" evidence="7">
    <location>
        <begin position="21"/>
        <end position="45"/>
    </location>
</feature>
<protein>
    <submittedName>
        <fullName evidence="11">Homeobox domain-containing protein</fullName>
    </submittedName>
</protein>
<evidence type="ECO:0000313" key="11">
    <source>
        <dbReference type="WBParaSite" id="TCONS_00013610.p1"/>
    </source>
</evidence>
<evidence type="ECO:0000256" key="4">
    <source>
        <dbReference type="ARBA" id="ARBA00023242"/>
    </source>
</evidence>
<feature type="signal peptide" evidence="8">
    <location>
        <begin position="1"/>
        <end position="17"/>
    </location>
</feature>
<dbReference type="GO" id="GO:0030154">
    <property type="term" value="P:cell differentiation"/>
    <property type="evidence" value="ECO:0007669"/>
    <property type="project" value="TreeGrafter"/>
</dbReference>
<keyword evidence="2 5" id="KW-0238">DNA-binding</keyword>
<dbReference type="PROSITE" id="PS50071">
    <property type="entry name" value="HOMEOBOX_2"/>
    <property type="match status" value="1"/>
</dbReference>
<evidence type="ECO:0000256" key="6">
    <source>
        <dbReference type="RuleBase" id="RU000682"/>
    </source>
</evidence>
<feature type="DNA-binding region" description="Homeobox" evidence="5">
    <location>
        <begin position="371"/>
        <end position="430"/>
    </location>
</feature>
<dbReference type="AlphaFoldDB" id="A0AAF5I326"/>
<keyword evidence="8" id="KW-0732">Signal</keyword>
<proteinExistence type="predicted"/>
<evidence type="ECO:0000259" key="9">
    <source>
        <dbReference type="PROSITE" id="PS50071"/>
    </source>
</evidence>
<feature type="region of interest" description="Disordered" evidence="7">
    <location>
        <begin position="106"/>
        <end position="137"/>
    </location>
</feature>
<evidence type="ECO:0000256" key="5">
    <source>
        <dbReference type="PROSITE-ProRule" id="PRU00108"/>
    </source>
</evidence>
<dbReference type="GO" id="GO:0000978">
    <property type="term" value="F:RNA polymerase II cis-regulatory region sequence-specific DNA binding"/>
    <property type="evidence" value="ECO:0007669"/>
    <property type="project" value="TreeGrafter"/>
</dbReference>
<dbReference type="Proteomes" id="UP000035681">
    <property type="component" value="Unplaced"/>
</dbReference>
<feature type="region of interest" description="Disordered" evidence="7">
    <location>
        <begin position="199"/>
        <end position="247"/>
    </location>
</feature>
<feature type="compositionally biased region" description="Low complexity" evidence="7">
    <location>
        <begin position="226"/>
        <end position="242"/>
    </location>
</feature>
<dbReference type="CDD" id="cd00086">
    <property type="entry name" value="homeodomain"/>
    <property type="match status" value="1"/>
</dbReference>
<feature type="compositionally biased region" description="Polar residues" evidence="7">
    <location>
        <begin position="106"/>
        <end position="116"/>
    </location>
</feature>
<dbReference type="PROSITE" id="PS00027">
    <property type="entry name" value="HOMEOBOX_1"/>
    <property type="match status" value="1"/>
</dbReference>
<evidence type="ECO:0000256" key="8">
    <source>
        <dbReference type="SAM" id="SignalP"/>
    </source>
</evidence>
<keyword evidence="10" id="KW-1185">Reference proteome</keyword>
<dbReference type="Gene3D" id="1.10.10.60">
    <property type="entry name" value="Homeodomain-like"/>
    <property type="match status" value="1"/>
</dbReference>
<dbReference type="InterPro" id="IPR017970">
    <property type="entry name" value="Homeobox_CS"/>
</dbReference>
<feature type="compositionally biased region" description="Low complexity" evidence="7">
    <location>
        <begin position="203"/>
        <end position="212"/>
    </location>
</feature>
<dbReference type="SMART" id="SM00389">
    <property type="entry name" value="HOX"/>
    <property type="match status" value="1"/>
</dbReference>
<dbReference type="WBParaSite" id="TCONS_00013610.p1">
    <property type="protein sequence ID" value="TCONS_00013610.p1"/>
    <property type="gene ID" value="XLOC_008400"/>
</dbReference>
<name>A0AAF5I326_STRER</name>
<comment type="subcellular location">
    <subcellularLocation>
        <location evidence="1 5 6">Nucleus</location>
    </subcellularLocation>
</comment>
<evidence type="ECO:0000256" key="1">
    <source>
        <dbReference type="ARBA" id="ARBA00004123"/>
    </source>
</evidence>
<evidence type="ECO:0000256" key="7">
    <source>
        <dbReference type="SAM" id="MobiDB-lite"/>
    </source>
</evidence>